<proteinExistence type="predicted"/>
<dbReference type="OrthoDB" id="6436078at2759"/>
<accession>A0A443SUW5</accession>
<dbReference type="AlphaFoldDB" id="A0A443SUW5"/>
<dbReference type="EMBL" id="NCKV01000213">
    <property type="protein sequence ID" value="RWS31294.1"/>
    <property type="molecule type" value="Genomic_DNA"/>
</dbReference>
<dbReference type="PRINTS" id="PR00947">
    <property type="entry name" value="CUTICLE"/>
</dbReference>
<dbReference type="GO" id="GO:0062129">
    <property type="term" value="C:chitin-based extracellular matrix"/>
    <property type="evidence" value="ECO:0007669"/>
    <property type="project" value="TreeGrafter"/>
</dbReference>
<evidence type="ECO:0000313" key="3">
    <source>
        <dbReference type="Proteomes" id="UP000288716"/>
    </source>
</evidence>
<name>A0A443SUW5_9ACAR</name>
<dbReference type="Pfam" id="PF00379">
    <property type="entry name" value="Chitin_bind_4"/>
    <property type="match status" value="1"/>
</dbReference>
<dbReference type="InterPro" id="IPR050468">
    <property type="entry name" value="Cuticle_Struct_Prot"/>
</dbReference>
<dbReference type="PANTHER" id="PTHR10380:SF240">
    <property type="match status" value="1"/>
</dbReference>
<organism evidence="2 3">
    <name type="scientific">Leptotrombidium deliense</name>
    <dbReference type="NCBI Taxonomy" id="299467"/>
    <lineage>
        <taxon>Eukaryota</taxon>
        <taxon>Metazoa</taxon>
        <taxon>Ecdysozoa</taxon>
        <taxon>Arthropoda</taxon>
        <taxon>Chelicerata</taxon>
        <taxon>Arachnida</taxon>
        <taxon>Acari</taxon>
        <taxon>Acariformes</taxon>
        <taxon>Trombidiformes</taxon>
        <taxon>Prostigmata</taxon>
        <taxon>Anystina</taxon>
        <taxon>Parasitengona</taxon>
        <taxon>Trombiculoidea</taxon>
        <taxon>Trombiculidae</taxon>
        <taxon>Leptotrombidium</taxon>
    </lineage>
</organism>
<dbReference type="PROSITE" id="PS51155">
    <property type="entry name" value="CHIT_BIND_RR_2"/>
    <property type="match status" value="1"/>
</dbReference>
<gene>
    <name evidence="2" type="ORF">B4U80_02471</name>
</gene>
<dbReference type="STRING" id="299467.A0A443SUW5"/>
<keyword evidence="1" id="KW-0193">Cuticle</keyword>
<dbReference type="PANTHER" id="PTHR10380">
    <property type="entry name" value="CUTICLE PROTEIN"/>
    <property type="match status" value="1"/>
</dbReference>
<dbReference type="InterPro" id="IPR000618">
    <property type="entry name" value="Insect_cuticle"/>
</dbReference>
<reference evidence="2 3" key="1">
    <citation type="journal article" date="2018" name="Gigascience">
        <title>Genomes of trombidid mites reveal novel predicted allergens and laterally-transferred genes associated with secondary metabolism.</title>
        <authorList>
            <person name="Dong X."/>
            <person name="Chaisiri K."/>
            <person name="Xia D."/>
            <person name="Armstrong S.D."/>
            <person name="Fang Y."/>
            <person name="Donnelly M.J."/>
            <person name="Kadowaki T."/>
            <person name="McGarry J.W."/>
            <person name="Darby A.C."/>
            <person name="Makepeace B.L."/>
        </authorList>
    </citation>
    <scope>NUCLEOTIDE SEQUENCE [LARGE SCALE GENOMIC DNA]</scope>
    <source>
        <strain evidence="2">UoL-UT</strain>
    </source>
</reference>
<evidence type="ECO:0000313" key="2">
    <source>
        <dbReference type="EMBL" id="RWS31294.1"/>
    </source>
</evidence>
<evidence type="ECO:0000256" key="1">
    <source>
        <dbReference type="PROSITE-ProRule" id="PRU00497"/>
    </source>
</evidence>
<sequence length="96" mass="11172">MLQLQQRSGFRGPKSYKFGFQTGDECNPLSRHEARSRDGVVKGHYSYVDPKGVLRVVRYEAHPKYGFRVLLDAFKNNEKSEKTKSEEGNKITRKRH</sequence>
<comment type="caution">
    <text evidence="2">The sequence shown here is derived from an EMBL/GenBank/DDBJ whole genome shotgun (WGS) entry which is preliminary data.</text>
</comment>
<protein>
    <submittedName>
        <fullName evidence="2">Cuticle protein 6-like protein</fullName>
    </submittedName>
</protein>
<dbReference type="VEuPathDB" id="VectorBase:LDEU000747"/>
<dbReference type="GO" id="GO:0008010">
    <property type="term" value="F:structural constituent of chitin-based larval cuticle"/>
    <property type="evidence" value="ECO:0007669"/>
    <property type="project" value="TreeGrafter"/>
</dbReference>
<keyword evidence="3" id="KW-1185">Reference proteome</keyword>
<dbReference type="Proteomes" id="UP000288716">
    <property type="component" value="Unassembled WGS sequence"/>
</dbReference>